<dbReference type="InterPro" id="IPR018159">
    <property type="entry name" value="Spectrin/alpha-actinin"/>
</dbReference>
<gene>
    <name evidence="8" type="ORF">QR680_009719</name>
</gene>
<dbReference type="SUPFAM" id="SSF143575">
    <property type="entry name" value="GAS2 domain-like"/>
    <property type="match status" value="1"/>
</dbReference>
<feature type="region of interest" description="Disordered" evidence="5">
    <location>
        <begin position="2942"/>
        <end position="3100"/>
    </location>
</feature>
<dbReference type="InterPro" id="IPR002048">
    <property type="entry name" value="EF_hand_dom"/>
</dbReference>
<feature type="coiled-coil region" evidence="4">
    <location>
        <begin position="361"/>
        <end position="406"/>
    </location>
</feature>
<evidence type="ECO:0008006" key="10">
    <source>
        <dbReference type="Google" id="ProtNLM"/>
    </source>
</evidence>
<feature type="compositionally biased region" description="Basic and acidic residues" evidence="5">
    <location>
        <begin position="3056"/>
        <end position="3073"/>
    </location>
</feature>
<keyword evidence="3" id="KW-0206">Cytoskeleton</keyword>
<dbReference type="GO" id="GO:0005737">
    <property type="term" value="C:cytoplasm"/>
    <property type="evidence" value="ECO:0007669"/>
    <property type="project" value="TreeGrafter"/>
</dbReference>
<feature type="coiled-coil region" evidence="4">
    <location>
        <begin position="2465"/>
        <end position="2492"/>
    </location>
</feature>
<feature type="compositionally biased region" description="Polar residues" evidence="5">
    <location>
        <begin position="2943"/>
        <end position="2970"/>
    </location>
</feature>
<feature type="region of interest" description="Disordered" evidence="5">
    <location>
        <begin position="1"/>
        <end position="22"/>
    </location>
</feature>
<name>A0AA39ILE8_9BILA</name>
<dbReference type="PANTHER" id="PTHR23169:SF23">
    <property type="entry name" value="SHORT STOP, ISOFORM H"/>
    <property type="match status" value="1"/>
</dbReference>
<feature type="coiled-coil region" evidence="4">
    <location>
        <begin position="743"/>
        <end position="804"/>
    </location>
</feature>
<dbReference type="EMBL" id="JAUCMV010000001">
    <property type="protein sequence ID" value="KAK0426457.1"/>
    <property type="molecule type" value="Genomic_DNA"/>
</dbReference>
<dbReference type="SMART" id="SM00243">
    <property type="entry name" value="GAS2"/>
    <property type="match status" value="1"/>
</dbReference>
<dbReference type="Gene3D" id="1.20.58.60">
    <property type="match status" value="17"/>
</dbReference>
<evidence type="ECO:0000259" key="7">
    <source>
        <dbReference type="PROSITE" id="PS51460"/>
    </source>
</evidence>
<feature type="coiled-coil region" evidence="4">
    <location>
        <begin position="1044"/>
        <end position="1071"/>
    </location>
</feature>
<dbReference type="InterPro" id="IPR036534">
    <property type="entry name" value="GAR_dom_sf"/>
</dbReference>
<dbReference type="GO" id="GO:0005509">
    <property type="term" value="F:calcium ion binding"/>
    <property type="evidence" value="ECO:0007669"/>
    <property type="project" value="InterPro"/>
</dbReference>
<evidence type="ECO:0000256" key="2">
    <source>
        <dbReference type="ARBA" id="ARBA00022490"/>
    </source>
</evidence>
<dbReference type="Pfam" id="PF00435">
    <property type="entry name" value="Spectrin"/>
    <property type="match status" value="6"/>
</dbReference>
<dbReference type="SUPFAM" id="SSF46966">
    <property type="entry name" value="Spectrin repeat"/>
    <property type="match status" value="16"/>
</dbReference>
<keyword evidence="4" id="KW-0175">Coiled coil</keyword>
<feature type="domain" description="GAR" evidence="7">
    <location>
        <begin position="2837"/>
        <end position="2915"/>
    </location>
</feature>
<dbReference type="CDD" id="cd00176">
    <property type="entry name" value="SPEC"/>
    <property type="match status" value="7"/>
</dbReference>
<feature type="coiled-coil region" evidence="4">
    <location>
        <begin position="2593"/>
        <end position="2620"/>
    </location>
</feature>
<feature type="coiled-coil region" evidence="4">
    <location>
        <begin position="2152"/>
        <end position="2179"/>
    </location>
</feature>
<feature type="coiled-coil region" evidence="4">
    <location>
        <begin position="188"/>
        <end position="229"/>
    </location>
</feature>
<dbReference type="PROSITE" id="PS50222">
    <property type="entry name" value="EF_HAND_2"/>
    <property type="match status" value="1"/>
</dbReference>
<protein>
    <recommendedName>
        <fullName evidence="10">GAR domain-containing protein</fullName>
    </recommendedName>
</protein>
<dbReference type="Proteomes" id="UP001175271">
    <property type="component" value="Unassembled WGS sequence"/>
</dbReference>
<evidence type="ECO:0000313" key="8">
    <source>
        <dbReference type="EMBL" id="KAK0426457.1"/>
    </source>
</evidence>
<keyword evidence="2" id="KW-0963">Cytoplasm</keyword>
<dbReference type="Pfam" id="PF02187">
    <property type="entry name" value="GAS2"/>
    <property type="match status" value="1"/>
</dbReference>
<feature type="coiled-coil region" evidence="4">
    <location>
        <begin position="497"/>
        <end position="556"/>
    </location>
</feature>
<evidence type="ECO:0000256" key="4">
    <source>
        <dbReference type="SAM" id="Coils"/>
    </source>
</evidence>
<evidence type="ECO:0000259" key="6">
    <source>
        <dbReference type="PROSITE" id="PS50222"/>
    </source>
</evidence>
<accession>A0AA39ILE8</accession>
<dbReference type="GO" id="GO:0005198">
    <property type="term" value="F:structural molecule activity"/>
    <property type="evidence" value="ECO:0007669"/>
    <property type="project" value="TreeGrafter"/>
</dbReference>
<sequence length="3100" mass="350444">MNALGEVHSEHEKEPSVHSEKTGRVMRRVQDDLYKECLSRKQNIGGLLQELSSLDLTHHEAFHQLSKSKGTTDSTTNARLQMQSVREELAQWGMRISESIREADRLCEEGADVLTPEQFHELKENRDRLSATYQAMVTKTDAILERLNVATSMLIEFSNESSSMHSWINDRTRQMNRIKMESGDPKAVEEAKARVRDFTEDVAHKEATVEAIAQLAKQIENEITLYLEEIAQLHPSLQQPPMDCKDIGDTVQRLRNDFNELRSGCHDLSKFLQKLQSIEADHRNTVRDAESLLIDLEAEVMQTERSSGEEEVTEAIQKRLDRMMALGERTRQHQSAIGAVEDVAERLVKTVAQTDAHDRIALEQNQLLAELKRRQNRLDDRIQRNVDDLKKEMEKMDQMSVVAEQTQLKTDLENIVAETRELFLQLAAQQPISADPQKLAEQLDAFEKFHNDVMAKEDDVMLMRAKVLDQLKRCPDAELREDLEQELEQLGAEWNPLMQATKERKALMEKVKRIAEEMADAQKVAKEDIEEDARRLQEAKSSAEDVETEIENIATLQEAFKDRRPQIEALKQLGAKLEKLAPGPDANRTCRGVENIADDWERLVKDCKDAGRNAQRKNKLRLAFEKAVDEAEQLLTACRNNEVFAQCKNDDPEALAKAILEAQGRSDVLTKENVKSVLVGFEQTWPRQHREVVAAGNELRSVADADLNREIDDTVVYLDQNAADLGATLDNALRAFDAKEGAVTEFRQKIDSLDDEMTSMRERIKSLDSIGRDPSLLEEQYDECEQLCAEIEAKEKELKMLAIEWKKLSEYSGGTAASVGVPKDLERISRELEHQRSVLSKRKRSVSTTKKNVEDLFGDVTQCQKTLQALLDDPSIKEAPLGTADLGELREQQEALRAFREHLKPQKEVVADVATRCKEMIRSAGADVNTSELEKELRTIDDSWNAVASAAEERDRLIDGAIQHLGGYNDAHRALSNWLEETEEMMRNLAPPSADHKVVKTQLQNYEFQTKLIEDKNASVDGFIAMIGNIERLSGEGEQRPLLRAKANEVKQKYDELVEKANDRRVQLLEAAALTDQWQKLANPLKTWLEHCDKSLQALGNVPINTEQCEALLAAQEDLHHDLESKREQFDELVALFPQLAKLVSAEDSNELEATLHSLTSGYNQIGSCSLKCGKTLADMRENLGEFQQDADEFACFLDEVHEAITKLGDISVHPDDLNAQSEESIKIGEKLSGRDEVVMKLVEDARELCKHTSGSEALSLHSRIDGLRNRYMELVNAADQKMAVLQEAIDLSEDFQCGHDSLLEIVEGFETDLAHLDSISLEQQAQLVSNMEADLECLRPEVDNLNTKSKQLQQLASAAHGEELNAKTLEMNRRFNNVVGAVGRKSERLRVAELQSRQVFDDLDFLLDWFNEAHDRIQKSTKPSIEQKSLIHQIEGQRLMNHDIKLQKDDLRKVIAEASAVARHLNDVENGGQDVLIHEKIENAQKLSDETSRMADERLGVLEEAEMLVNNLDDHYGNLLAWLEMMEMEMREAPLIHIGSRPDQLLQEQQINHGQRGAIQSQRAIIEEFEQNAANLARLCNEEDAANLETIAGQIVERFNQINDEVRSRGAAIDDTLEHSSKFTDRLDSLLSNLESTAGQIRNADPISARPQTLKRQISDNEALIDSLRQKQGALEAMQQSAAEIVTQAKPNDPAVLDIADKLTRLEVLCLEIEQGSATRGAQLQETLVKAERFWAEYEQCLEAVDTLRKRLEAIDAGPGESPEHLKEQKMELAGITTDLDNTDPAIESMRGAGRELCKSVGGDEGVQIAQQIGVLERDWGTVTQLFAQREKDLVDAIEKSMQFHDLLSDLAEWMAEAEKTIEAMPPLSAGATVDDIRAEMQRIGALRKDADEHAVLKEQLNQSANQLCASAQPHQAAAIRAPISDLNNRWHRLYGQLNDRQQRLERGLLEMGQFNQAYEQLMGWMAQTEKTLDDIHPQPGNLKLIEIELCKHRVVQNDVDSHQPSFETLNNAGQYLIKADPASASTTQPKLDELNDRWHYLADRLNELWASLQAARNEAANMGDKTENWIMWLSDVDSDLAHSKPVGGLPETATTQYDDFLVTKAEVESRRADLEKHLDAGESYLTGDSTADSWFGQKHGQLKKLWTKVQERLVDRENKLQIALKDAEQLAEAMEHMGQWLDSAEQKLNQQGHVSRLPDGIDRQMKDHTDFHRIVQAQRAVLIELQNKAGSMQLSCEKKDAIPIKNRMVSLKHRFEKVQSRCADRTKALDGAFNDVRLFFDGQADLLDWIEEKATMLAEQETSPATTGDRIRQELEEHNAFARELADLQPKYDATERRGKALQEHAPLHEKAPVGEASEELSQKWTSLCATSVQRKRALEDALAQSGKFDEALKSLADWLAVVLPEVGATERLKGDIDTVKKLFDDHEAVNEEIASRKKGVERVRERAKLMVEAGGADDTEVIADVQEKLDRLNENWAKLETDAKEKDKKLAEALVSAEHFEDLSHSLLEWLCEVDSKIRATGYVHGDSEAEILAHMTRLETLRNEMEANRQKLEDTIHVGEEILVEAHPDAEAPMKNYIRIVTTRWDELEKTAAERAEKLEEELKAIREHNALVDDLIKFISQQNDILKSKADNENPEDLNVLDNMMKDHELFKFELQEKQPEVDESVKFQKKLGRAETDAESGKKAGIGAKKPLKRGAANKCEYMNDRWKKLWVDTMGYEQRLRAHEEYLKELERLKDFSFDEWRERYIEWNDHAKARVSDLFRRIDKTGTGTVPRKVFIDGIIASKFPTTLLEMERVADVFDKGDGMISSKEFMEALRFDPRKKHSMVHKKSDKERVDEEVTRQSARCTCSSRFPIQFISTTPGNNQFQYSFGTNTVKRMVRILRSTVMVRVGGGWEALDDFLLKHDPCRAKGRTNISLFYSDVRPSNAIDSMEEFTIRSNRGTPVRSSTPSGSGIQTTPLSYSGGTPGPIMKVREKTERSMRMFPSSGSASRGPHSRGTPCHSATPSRKSSATTPVNTSRRSSDIVDSEILSRLTRPTSASGSRSNLLDSRPHSRCSDISESSERPSRIPSLRGRKGVRYNGTGSPASPQPWKN</sequence>
<evidence type="ECO:0000313" key="9">
    <source>
        <dbReference type="Proteomes" id="UP001175271"/>
    </source>
</evidence>
<comment type="caution">
    <text evidence="8">The sequence shown here is derived from an EMBL/GenBank/DDBJ whole genome shotgun (WGS) entry which is preliminary data.</text>
</comment>
<comment type="subcellular location">
    <subcellularLocation>
        <location evidence="1">Cytoplasm</location>
        <location evidence="1">Cytoskeleton</location>
    </subcellularLocation>
</comment>
<dbReference type="InterPro" id="IPR011992">
    <property type="entry name" value="EF-hand-dom_pair"/>
</dbReference>
<evidence type="ECO:0000256" key="1">
    <source>
        <dbReference type="ARBA" id="ARBA00004245"/>
    </source>
</evidence>
<evidence type="ECO:0000256" key="3">
    <source>
        <dbReference type="ARBA" id="ARBA00023212"/>
    </source>
</evidence>
<dbReference type="SMART" id="SM00150">
    <property type="entry name" value="SPEC"/>
    <property type="match status" value="23"/>
</dbReference>
<dbReference type="GO" id="GO:0045104">
    <property type="term" value="P:intermediate filament cytoskeleton organization"/>
    <property type="evidence" value="ECO:0007669"/>
    <property type="project" value="InterPro"/>
</dbReference>
<dbReference type="GO" id="GO:0008017">
    <property type="term" value="F:microtubule binding"/>
    <property type="evidence" value="ECO:0007669"/>
    <property type="project" value="InterPro"/>
</dbReference>
<dbReference type="PANTHER" id="PTHR23169">
    <property type="entry name" value="ENVOPLAKIN"/>
    <property type="match status" value="1"/>
</dbReference>
<dbReference type="InterPro" id="IPR003108">
    <property type="entry name" value="GAR_dom"/>
</dbReference>
<feature type="compositionally biased region" description="Basic and acidic residues" evidence="5">
    <location>
        <begin position="2978"/>
        <end position="2987"/>
    </location>
</feature>
<feature type="compositionally biased region" description="Polar residues" evidence="5">
    <location>
        <begin position="3041"/>
        <end position="3054"/>
    </location>
</feature>
<proteinExistence type="predicted"/>
<organism evidence="8 9">
    <name type="scientific">Steinernema hermaphroditum</name>
    <dbReference type="NCBI Taxonomy" id="289476"/>
    <lineage>
        <taxon>Eukaryota</taxon>
        <taxon>Metazoa</taxon>
        <taxon>Ecdysozoa</taxon>
        <taxon>Nematoda</taxon>
        <taxon>Chromadorea</taxon>
        <taxon>Rhabditida</taxon>
        <taxon>Tylenchina</taxon>
        <taxon>Panagrolaimomorpha</taxon>
        <taxon>Strongyloidoidea</taxon>
        <taxon>Steinernematidae</taxon>
        <taxon>Steinernema</taxon>
    </lineage>
</organism>
<dbReference type="GO" id="GO:0042060">
    <property type="term" value="P:wound healing"/>
    <property type="evidence" value="ECO:0007669"/>
    <property type="project" value="TreeGrafter"/>
</dbReference>
<feature type="coiled-coil region" evidence="4">
    <location>
        <begin position="1560"/>
        <end position="1587"/>
    </location>
</feature>
<dbReference type="Gene3D" id="3.30.920.20">
    <property type="entry name" value="Gas2-like domain"/>
    <property type="match status" value="1"/>
</dbReference>
<reference evidence="8" key="1">
    <citation type="submission" date="2023-06" db="EMBL/GenBank/DDBJ databases">
        <title>Genomic analysis of the entomopathogenic nematode Steinernema hermaphroditum.</title>
        <authorList>
            <person name="Schwarz E.M."/>
            <person name="Heppert J.K."/>
            <person name="Baniya A."/>
            <person name="Schwartz H.T."/>
            <person name="Tan C.-H."/>
            <person name="Antoshechkin I."/>
            <person name="Sternberg P.W."/>
            <person name="Goodrich-Blair H."/>
            <person name="Dillman A.R."/>
        </authorList>
    </citation>
    <scope>NUCLEOTIDE SEQUENCE</scope>
    <source>
        <strain evidence="8">PS9179</strain>
        <tissue evidence="8">Whole animal</tissue>
    </source>
</reference>
<dbReference type="InterPro" id="IPR043197">
    <property type="entry name" value="Plakin"/>
</dbReference>
<dbReference type="GO" id="GO:0005886">
    <property type="term" value="C:plasma membrane"/>
    <property type="evidence" value="ECO:0007669"/>
    <property type="project" value="UniProtKB-SubCell"/>
</dbReference>
<dbReference type="GO" id="GO:0005882">
    <property type="term" value="C:intermediate filament"/>
    <property type="evidence" value="ECO:0007669"/>
    <property type="project" value="TreeGrafter"/>
</dbReference>
<feature type="coiled-coil region" evidence="4">
    <location>
        <begin position="279"/>
        <end position="306"/>
    </location>
</feature>
<dbReference type="SUPFAM" id="SSF47473">
    <property type="entry name" value="EF-hand"/>
    <property type="match status" value="1"/>
</dbReference>
<feature type="domain" description="EF-hand" evidence="6">
    <location>
        <begin position="2758"/>
        <end position="2793"/>
    </location>
</feature>
<keyword evidence="9" id="KW-1185">Reference proteome</keyword>
<dbReference type="InterPro" id="IPR002017">
    <property type="entry name" value="Spectrin_repeat"/>
</dbReference>
<feature type="compositionally biased region" description="Polar residues" evidence="5">
    <location>
        <begin position="3088"/>
        <end position="3100"/>
    </location>
</feature>
<feature type="compositionally biased region" description="Basic and acidic residues" evidence="5">
    <location>
        <begin position="7"/>
        <end position="22"/>
    </location>
</feature>
<feature type="compositionally biased region" description="Polar residues" evidence="5">
    <location>
        <begin position="3008"/>
        <end position="3026"/>
    </location>
</feature>
<dbReference type="PROSITE" id="PS51460">
    <property type="entry name" value="GAR"/>
    <property type="match status" value="1"/>
</dbReference>
<evidence type="ECO:0000256" key="5">
    <source>
        <dbReference type="SAM" id="MobiDB-lite"/>
    </source>
</evidence>